<evidence type="ECO:0000256" key="1">
    <source>
        <dbReference type="ARBA" id="ARBA00004651"/>
    </source>
</evidence>
<dbReference type="InterPro" id="IPR001123">
    <property type="entry name" value="LeuE-type"/>
</dbReference>
<dbReference type="AlphaFoldDB" id="A0A0U2WNJ5"/>
<proteinExistence type="predicted"/>
<reference evidence="6 7" key="1">
    <citation type="journal article" date="2016" name="J. Zhejiang Univ. Sci. B">
        <title>Antibiotic resistance mechanisms of Myroides sp.</title>
        <authorList>
            <person name="Hu S."/>
            <person name="Yuan S."/>
            <person name="Qu H."/>
            <person name="Jiang T."/>
            <person name="Zhou Y."/>
            <person name="Wang M."/>
            <person name="Ming D."/>
        </authorList>
    </citation>
    <scope>NUCLEOTIDE SEQUENCE [LARGE SCALE GENOMIC DNA]</scope>
    <source>
        <strain evidence="6 7">PR63039</strain>
    </source>
</reference>
<evidence type="ECO:0000313" key="6">
    <source>
        <dbReference type="EMBL" id="ALU27634.1"/>
    </source>
</evidence>
<organism evidence="6 7">
    <name type="scientific">Myroides odoratimimus</name>
    <dbReference type="NCBI Taxonomy" id="76832"/>
    <lineage>
        <taxon>Bacteria</taxon>
        <taxon>Pseudomonadati</taxon>
        <taxon>Bacteroidota</taxon>
        <taxon>Flavobacteriia</taxon>
        <taxon>Flavobacteriales</taxon>
        <taxon>Flavobacteriaceae</taxon>
        <taxon>Myroides</taxon>
    </lineage>
</organism>
<dbReference type="GO" id="GO:0015171">
    <property type="term" value="F:amino acid transmembrane transporter activity"/>
    <property type="evidence" value="ECO:0007669"/>
    <property type="project" value="TreeGrafter"/>
</dbReference>
<evidence type="ECO:0000313" key="7">
    <source>
        <dbReference type="Proteomes" id="UP000069030"/>
    </source>
</evidence>
<dbReference type="eggNOG" id="COG1280">
    <property type="taxonomic scope" value="Bacteria"/>
</dbReference>
<name>A0A0U2WNJ5_9FLAO</name>
<gene>
    <name evidence="6" type="ORF">AS202_16430</name>
</gene>
<dbReference type="PANTHER" id="PTHR30086">
    <property type="entry name" value="ARGININE EXPORTER PROTEIN ARGO"/>
    <property type="match status" value="1"/>
</dbReference>
<evidence type="ECO:0000256" key="2">
    <source>
        <dbReference type="ARBA" id="ARBA00022475"/>
    </source>
</evidence>
<comment type="subcellular location">
    <subcellularLocation>
        <location evidence="1">Cell membrane</location>
        <topology evidence="1">Multi-pass membrane protein</topology>
    </subcellularLocation>
</comment>
<dbReference type="Pfam" id="PF01810">
    <property type="entry name" value="LysE"/>
    <property type="match status" value="1"/>
</dbReference>
<evidence type="ECO:0000256" key="3">
    <source>
        <dbReference type="ARBA" id="ARBA00022692"/>
    </source>
</evidence>
<accession>A0A0U2WNJ5</accession>
<dbReference type="EMBL" id="CP013690">
    <property type="protein sequence ID" value="ALU27634.1"/>
    <property type="molecule type" value="Genomic_DNA"/>
</dbReference>
<keyword evidence="3" id="KW-0812">Transmembrane</keyword>
<dbReference type="GO" id="GO:0005886">
    <property type="term" value="C:plasma membrane"/>
    <property type="evidence" value="ECO:0007669"/>
    <property type="project" value="UniProtKB-SubCell"/>
</dbReference>
<dbReference type="PIRSF" id="PIRSF006324">
    <property type="entry name" value="LeuE"/>
    <property type="match status" value="1"/>
</dbReference>
<keyword evidence="4" id="KW-1133">Transmembrane helix</keyword>
<evidence type="ECO:0000256" key="4">
    <source>
        <dbReference type="ARBA" id="ARBA00022989"/>
    </source>
</evidence>
<keyword evidence="2" id="KW-1003">Cell membrane</keyword>
<protein>
    <submittedName>
        <fullName evidence="6">Lysine transporter LysE</fullName>
    </submittedName>
</protein>
<keyword evidence="5" id="KW-0472">Membrane</keyword>
<dbReference type="GeneID" id="66976616"/>
<evidence type="ECO:0000256" key="5">
    <source>
        <dbReference type="ARBA" id="ARBA00023136"/>
    </source>
</evidence>
<sequence length="208" mass="23351">MSTEVLYTFFITCFLLIITPGPDILYVVSQSITRGRKYGYAVVVGQVGGLLFHLSLFAFGISALITQSELLFKGVKLFGALYLFWLSYKVFQEENVIVIDESSSGQNDKTFMGFVRKGLLMNVLNPKVMMFFLALFPGFITESAGSVQKQVFVLGTVFITEAVVIFFIICTIAAKLTDYMRDNKYVNIFLKWLQIIVFSGLAVFLLVS</sequence>
<dbReference type="RefSeq" id="WP_039330214.1">
    <property type="nucleotide sequence ID" value="NZ_BCMQ01000019.1"/>
</dbReference>
<dbReference type="PANTHER" id="PTHR30086:SF20">
    <property type="entry name" value="ARGININE EXPORTER PROTEIN ARGO-RELATED"/>
    <property type="match status" value="1"/>
</dbReference>
<dbReference type="Proteomes" id="UP000069030">
    <property type="component" value="Chromosome"/>
</dbReference>
<dbReference type="KEGG" id="mod:AS202_16430"/>